<dbReference type="STRING" id="1385517.N800_12675"/>
<evidence type="ECO:0000256" key="1">
    <source>
        <dbReference type="SAM" id="SignalP"/>
    </source>
</evidence>
<proteinExistence type="predicted"/>
<organism evidence="2 3">
    <name type="scientific">Lysobacter daejeonensis GH1-9</name>
    <dbReference type="NCBI Taxonomy" id="1385517"/>
    <lineage>
        <taxon>Bacteria</taxon>
        <taxon>Pseudomonadati</taxon>
        <taxon>Pseudomonadota</taxon>
        <taxon>Gammaproteobacteria</taxon>
        <taxon>Lysobacterales</taxon>
        <taxon>Lysobacteraceae</taxon>
        <taxon>Aerolutibacter</taxon>
    </lineage>
</organism>
<evidence type="ECO:0000313" key="3">
    <source>
        <dbReference type="Proteomes" id="UP000029998"/>
    </source>
</evidence>
<accession>A0A0A0EZ38</accession>
<dbReference type="Proteomes" id="UP000029998">
    <property type="component" value="Unassembled WGS sequence"/>
</dbReference>
<keyword evidence="3" id="KW-1185">Reference proteome</keyword>
<evidence type="ECO:0000313" key="2">
    <source>
        <dbReference type="EMBL" id="KGM55570.1"/>
    </source>
</evidence>
<feature type="chain" id="PRO_5001969451" evidence="1">
    <location>
        <begin position="28"/>
        <end position="172"/>
    </location>
</feature>
<dbReference type="EMBL" id="AVPU01000004">
    <property type="protein sequence ID" value="KGM55570.1"/>
    <property type="molecule type" value="Genomic_DNA"/>
</dbReference>
<sequence>MAATKKGVSVRWLAVLLMVFSVFPVLAATPYQTQGIVLLQPDFVLQERVPSIDSLSGYIKAVQAAAEATMAREAPSPTSGFVVLAVRPGRRSMAWLDFQPALPDAVAARLTQAIQAVPPFEARDGVVVFALNATLWDAPSAHGFPNPSAWRKALEGRSEPMEIGDLVNEVWP</sequence>
<reference evidence="2 3" key="1">
    <citation type="submission" date="2013-08" db="EMBL/GenBank/DDBJ databases">
        <title>Genome sequencing of Lysobacter.</title>
        <authorList>
            <person name="Zhang S."/>
            <person name="Wang G."/>
        </authorList>
    </citation>
    <scope>NUCLEOTIDE SEQUENCE [LARGE SCALE GENOMIC DNA]</scope>
    <source>
        <strain evidence="2 3">GH1-9</strain>
    </source>
</reference>
<dbReference type="AlphaFoldDB" id="A0A0A0EZ38"/>
<name>A0A0A0EZ38_9GAMM</name>
<gene>
    <name evidence="2" type="ORF">N800_12675</name>
</gene>
<feature type="signal peptide" evidence="1">
    <location>
        <begin position="1"/>
        <end position="27"/>
    </location>
</feature>
<protein>
    <submittedName>
        <fullName evidence="2">Uncharacterized protein</fullName>
    </submittedName>
</protein>
<comment type="caution">
    <text evidence="2">The sequence shown here is derived from an EMBL/GenBank/DDBJ whole genome shotgun (WGS) entry which is preliminary data.</text>
</comment>
<keyword evidence="1" id="KW-0732">Signal</keyword>